<feature type="compositionally biased region" description="Basic and acidic residues" evidence="5">
    <location>
        <begin position="811"/>
        <end position="821"/>
    </location>
</feature>
<dbReference type="InterPro" id="IPR007854">
    <property type="entry name" value="Fip1_dom"/>
</dbReference>
<feature type="compositionally biased region" description="Low complexity" evidence="5">
    <location>
        <begin position="43"/>
        <end position="61"/>
    </location>
</feature>
<feature type="compositionally biased region" description="Basic and acidic residues" evidence="5">
    <location>
        <begin position="736"/>
        <end position="747"/>
    </location>
</feature>
<evidence type="ECO:0000256" key="1">
    <source>
        <dbReference type="ARBA" id="ARBA00004123"/>
    </source>
</evidence>
<feature type="compositionally biased region" description="Acidic residues" evidence="5">
    <location>
        <begin position="124"/>
        <end position="133"/>
    </location>
</feature>
<comment type="similarity">
    <text evidence="2">Belongs to the FIP1 family.</text>
</comment>
<feature type="region of interest" description="Disordered" evidence="5">
    <location>
        <begin position="1"/>
        <end position="133"/>
    </location>
</feature>
<feature type="compositionally biased region" description="Basic and acidic residues" evidence="5">
    <location>
        <begin position="672"/>
        <end position="683"/>
    </location>
</feature>
<feature type="compositionally biased region" description="Basic and acidic residues" evidence="5">
    <location>
        <begin position="1266"/>
        <end position="1285"/>
    </location>
</feature>
<evidence type="ECO:0000256" key="2">
    <source>
        <dbReference type="ARBA" id="ARBA00007459"/>
    </source>
</evidence>
<feature type="region of interest" description="Disordered" evidence="5">
    <location>
        <begin position="1316"/>
        <end position="1349"/>
    </location>
</feature>
<accession>A0ABD1LF76</accession>
<dbReference type="EMBL" id="JBGMDY010000009">
    <property type="protein sequence ID" value="KAL2322126.1"/>
    <property type="molecule type" value="Genomic_DNA"/>
</dbReference>
<comment type="subcellular location">
    <subcellularLocation>
        <location evidence="1">Nucleus</location>
    </subcellularLocation>
</comment>
<dbReference type="PANTHER" id="PTHR36884:SF1">
    <property type="entry name" value="FIP1[V]-LIKE PROTEIN"/>
    <property type="match status" value="1"/>
</dbReference>
<feature type="compositionally biased region" description="Basic and acidic residues" evidence="5">
    <location>
        <begin position="1246"/>
        <end position="1259"/>
    </location>
</feature>
<dbReference type="GO" id="GO:0006397">
    <property type="term" value="P:mRNA processing"/>
    <property type="evidence" value="ECO:0007669"/>
    <property type="project" value="UniProtKB-KW"/>
</dbReference>
<feature type="compositionally biased region" description="Basic and acidic residues" evidence="5">
    <location>
        <begin position="650"/>
        <end position="664"/>
    </location>
</feature>
<feature type="region of interest" description="Disordered" evidence="5">
    <location>
        <begin position="518"/>
        <end position="543"/>
    </location>
</feature>
<feature type="compositionally biased region" description="Low complexity" evidence="5">
    <location>
        <begin position="615"/>
        <end position="626"/>
    </location>
</feature>
<comment type="caution">
    <text evidence="7">The sequence shown here is derived from an EMBL/GenBank/DDBJ whole genome shotgun (WGS) entry which is preliminary data.</text>
</comment>
<protein>
    <recommendedName>
        <fullName evidence="6">Pre-mRNA polyadenylation factor Fip1 domain-containing protein</fullName>
    </recommendedName>
</protein>
<evidence type="ECO:0000256" key="4">
    <source>
        <dbReference type="ARBA" id="ARBA00023242"/>
    </source>
</evidence>
<evidence type="ECO:0000256" key="5">
    <source>
        <dbReference type="SAM" id="MobiDB-lite"/>
    </source>
</evidence>
<keyword evidence="8" id="KW-1185">Reference proteome</keyword>
<feature type="compositionally biased region" description="Basic and acidic residues" evidence="5">
    <location>
        <begin position="990"/>
        <end position="1094"/>
    </location>
</feature>
<dbReference type="GO" id="GO:0005634">
    <property type="term" value="C:nucleus"/>
    <property type="evidence" value="ECO:0007669"/>
    <property type="project" value="UniProtKB-SubCell"/>
</dbReference>
<keyword evidence="4" id="KW-0539">Nucleus</keyword>
<keyword evidence="3" id="KW-0507">mRNA processing</keyword>
<evidence type="ECO:0000256" key="3">
    <source>
        <dbReference type="ARBA" id="ARBA00022664"/>
    </source>
</evidence>
<feature type="compositionally biased region" description="Basic and acidic residues" evidence="5">
    <location>
        <begin position="780"/>
        <end position="804"/>
    </location>
</feature>
<feature type="compositionally biased region" description="Basic and acidic residues" evidence="5">
    <location>
        <begin position="1165"/>
        <end position="1221"/>
    </location>
</feature>
<feature type="region of interest" description="Disordered" evidence="5">
    <location>
        <begin position="582"/>
        <end position="1285"/>
    </location>
</feature>
<dbReference type="Pfam" id="PF05182">
    <property type="entry name" value="Fip1"/>
    <property type="match status" value="1"/>
</dbReference>
<feature type="compositionally biased region" description="Basic and acidic residues" evidence="5">
    <location>
        <begin position="1102"/>
        <end position="1118"/>
    </location>
</feature>
<proteinExistence type="inferred from homology"/>
<feature type="domain" description="Pre-mRNA polyadenylation factor Fip1" evidence="6">
    <location>
        <begin position="365"/>
        <end position="407"/>
    </location>
</feature>
<feature type="compositionally biased region" description="Basic and acidic residues" evidence="5">
    <location>
        <begin position="835"/>
        <end position="890"/>
    </location>
</feature>
<gene>
    <name evidence="7" type="ORF">Fmac_026505</name>
</gene>
<reference evidence="7 8" key="1">
    <citation type="submission" date="2024-08" db="EMBL/GenBank/DDBJ databases">
        <title>Insights into the chromosomal genome structure of Flemingia macrophylla.</title>
        <authorList>
            <person name="Ding Y."/>
            <person name="Zhao Y."/>
            <person name="Bi W."/>
            <person name="Wu M."/>
            <person name="Zhao G."/>
            <person name="Gong Y."/>
            <person name="Li W."/>
            <person name="Zhang P."/>
        </authorList>
    </citation>
    <scope>NUCLEOTIDE SEQUENCE [LARGE SCALE GENOMIC DNA]</scope>
    <source>
        <strain evidence="7">DYQJB</strain>
        <tissue evidence="7">Leaf</tissue>
    </source>
</reference>
<evidence type="ECO:0000313" key="8">
    <source>
        <dbReference type="Proteomes" id="UP001603857"/>
    </source>
</evidence>
<sequence length="1349" mass="152736">MEDDDEFGDLYTDVLRPFASPSSSAPAPPSLDLNLNATQIPCDAPHADSPAPSHLPPSAAEEPPKIIDAEPPPDSSLPAAAGEGVDPMDRDVKFDIEEEEEEEEGGDVGSEPVIPGLSGAAPAEEGDDWDSDSEDDLKIVLNENNHMAMERGGMVDGDEEEEDEDEGLVIVGADPNQAAEEQEWGENAAMIGEGGERKDATELVKAGGAVPPKIGYSNHGYHPFHSQFKLKLGFKDRVGLESNVCAMIIVCSVGKILFDAYCMLPQFKGLGIPQALYQYVRPGAALLPGAANSAPGGPPGQIRPLANMAGRGRGDWRPPGMKGAAAMHKGFHAGPGLPGWGSSGAGRGFGSGLEFTLPSHKTIFDVDIESFEEKPWKYPNVDTSDFFNFGLNEESWKDYCKQLEQLRLESTMQSKIRVYESGRTEQEYDPDLPPELAAATGIHDVPVENANSLKSDIGQSDALKGSGTGRVRPPLAQINSFFYQPTGRAIQVEGGYGDRLPSIDTRPPRIRDSDAIIEDTEDDHSSAGIAQDPTEGGEPHREDFREDHVDEIPKLELEYFDGFPQDYNGRKKELAGRRMPFISSGSANMPNGSEKLFFPPEEPIEYSGSRGQNPRSRGGSFSSSNNERQRQRRVRDQSPITPIQELATDDNQKEESVESLEGRHNTHLSSPDIKDVKDSSMEDKDTELEDTGTADGSSRLEKEETVDTLEDGVAKKQKLTSQVEQPLLDEVDDWEDSKAARSSDNSKARSTNSRDNQKRPEGFEEEVVQDPQSAHLNSIRHPDEIEQGFYRREHDAKQEPERSRMIHKGRERPYPYKDRHPSSGPQLHTNADGFDGQKERDNYDIDWARRDDDLYSRRVRNEEPRKRDRAKVRENERNDKEDSLRSKKQLDNGSSYRVSYDKDVGSRDSRHRERDEGLRIRYEAVEDYHGKRRKDEEYLRREHIDKEEILHGYRENANRRRRDRDEVLDPRKRDDLQRLRDNPDDQYATRQKDEAWVLRERVDRPRDREEWHRMKQSHEDHIAKREREEGRSSLRSGRGAEEKPWVGHVRAKDEHKLSEKEYQSREAMRHNDQLKRKDRTQDESPHHKGRDDASAHGNQYTTEERRSRQERSSSRSDRVANTSDNQKIKHREGSRKSKERDVTDINSLGLSKRSQENESGPTNEKGFKGSGDEERAQHEIPGHRLSRKQREDISSDDEHQDSRRGRSKLERWTSHKERDFSINKSASLKFKNIDKDNNKASSEAGKPADEPAKPVDADNQRLLLAEARDSADMENRDADTKEVGDRHLDTVERLKKRSERFKLPMPSEKEALVIKKLESEPLPSAKSENPVDSEVKQERPARKRRWITN</sequence>
<feature type="compositionally biased region" description="Acidic residues" evidence="5">
    <location>
        <begin position="96"/>
        <end position="106"/>
    </location>
</feature>
<dbReference type="Proteomes" id="UP001603857">
    <property type="component" value="Unassembled WGS sequence"/>
</dbReference>
<feature type="compositionally biased region" description="Basic and acidic residues" evidence="5">
    <location>
        <begin position="899"/>
        <end position="983"/>
    </location>
</feature>
<evidence type="ECO:0000313" key="7">
    <source>
        <dbReference type="EMBL" id="KAL2322126.1"/>
    </source>
</evidence>
<name>A0ABD1LF76_9FABA</name>
<organism evidence="7 8">
    <name type="scientific">Flemingia macrophylla</name>
    <dbReference type="NCBI Taxonomy" id="520843"/>
    <lineage>
        <taxon>Eukaryota</taxon>
        <taxon>Viridiplantae</taxon>
        <taxon>Streptophyta</taxon>
        <taxon>Embryophyta</taxon>
        <taxon>Tracheophyta</taxon>
        <taxon>Spermatophyta</taxon>
        <taxon>Magnoliopsida</taxon>
        <taxon>eudicotyledons</taxon>
        <taxon>Gunneridae</taxon>
        <taxon>Pentapetalae</taxon>
        <taxon>rosids</taxon>
        <taxon>fabids</taxon>
        <taxon>Fabales</taxon>
        <taxon>Fabaceae</taxon>
        <taxon>Papilionoideae</taxon>
        <taxon>50 kb inversion clade</taxon>
        <taxon>NPAAA clade</taxon>
        <taxon>indigoferoid/millettioid clade</taxon>
        <taxon>Phaseoleae</taxon>
        <taxon>Flemingia</taxon>
    </lineage>
</organism>
<dbReference type="InterPro" id="IPR044976">
    <property type="entry name" value="FIPS5/FIPS3-like"/>
</dbReference>
<feature type="compositionally biased region" description="Basic and acidic residues" evidence="5">
    <location>
        <begin position="1134"/>
        <end position="1143"/>
    </location>
</feature>
<evidence type="ECO:0000259" key="6">
    <source>
        <dbReference type="Pfam" id="PF05182"/>
    </source>
</evidence>
<dbReference type="PANTHER" id="PTHR36884">
    <property type="entry name" value="FIP1[III]-LIKE PROTEIN"/>
    <property type="match status" value="1"/>
</dbReference>